<dbReference type="Proteomes" id="UP000589292">
    <property type="component" value="Unassembled WGS sequence"/>
</dbReference>
<evidence type="ECO:0000259" key="6">
    <source>
        <dbReference type="Pfam" id="PF08281"/>
    </source>
</evidence>
<dbReference type="InterPro" id="IPR014284">
    <property type="entry name" value="RNA_pol_sigma-70_dom"/>
</dbReference>
<sequence>MPDRPSCSMPPEAHQASAAQSGLELLYRNHCEWLRRALRYRLRGANIEIEDVVQDTYVRITRYDSSKAQHKPKALLLRIALNLARDQFRRQSRQAANDVCALENVSEEGDQEYLLALKEAILGLPPDLQKVFLLARFTPLSNAQIAKQLGVSVKTVEYRMHQAMMLCSQRVER</sequence>
<evidence type="ECO:0000313" key="7">
    <source>
        <dbReference type="EMBL" id="MBA1373957.1"/>
    </source>
</evidence>
<keyword evidence="8" id="KW-1185">Reference proteome</keyword>
<dbReference type="InterPro" id="IPR013325">
    <property type="entry name" value="RNA_pol_sigma_r2"/>
</dbReference>
<dbReference type="AlphaFoldDB" id="A0A7V8U809"/>
<evidence type="ECO:0000313" key="8">
    <source>
        <dbReference type="Proteomes" id="UP000589292"/>
    </source>
</evidence>
<proteinExistence type="inferred from homology"/>
<reference evidence="7 8" key="1">
    <citation type="journal article" date="1994" name="Int. J. Syst. Bacteriol.">
        <title>Phylogenetic positions of novel aerobic, bacteriochlorophyll a-containing bacteria and description of Roseococcus thiosulfatophilus gen. nov., sp. nov., Erythromicrobium ramosum gen. nov., sp. nov., and Erythrobacter litoralis sp. nov.</title>
        <authorList>
            <person name="Yurkov V."/>
            <person name="Stackebrandt E."/>
            <person name="Holmes A."/>
            <person name="Fuerst J.A."/>
            <person name="Hugenholtz P."/>
            <person name="Golecki J."/>
            <person name="Gad'on N."/>
            <person name="Gorlenko V.M."/>
            <person name="Kompantseva E.I."/>
            <person name="Drews G."/>
        </authorList>
    </citation>
    <scope>NUCLEOTIDE SEQUENCE [LARGE SCALE GENOMIC DNA]</scope>
    <source>
        <strain evidence="7 8">KR-99</strain>
    </source>
</reference>
<feature type="domain" description="RNA polymerase sigma factor 70 region 4 type 2" evidence="6">
    <location>
        <begin position="115"/>
        <end position="167"/>
    </location>
</feature>
<evidence type="ECO:0000256" key="2">
    <source>
        <dbReference type="ARBA" id="ARBA00023015"/>
    </source>
</evidence>
<dbReference type="CDD" id="cd06171">
    <property type="entry name" value="Sigma70_r4"/>
    <property type="match status" value="1"/>
</dbReference>
<dbReference type="Pfam" id="PF08281">
    <property type="entry name" value="Sigma70_r4_2"/>
    <property type="match status" value="1"/>
</dbReference>
<keyword evidence="3" id="KW-0731">Sigma factor</keyword>
<dbReference type="SUPFAM" id="SSF88946">
    <property type="entry name" value="Sigma2 domain of RNA polymerase sigma factors"/>
    <property type="match status" value="1"/>
</dbReference>
<dbReference type="InterPro" id="IPR007627">
    <property type="entry name" value="RNA_pol_sigma70_r2"/>
</dbReference>
<dbReference type="InterPro" id="IPR013324">
    <property type="entry name" value="RNA_pol_sigma_r3/r4-like"/>
</dbReference>
<dbReference type="SUPFAM" id="SSF88659">
    <property type="entry name" value="Sigma3 and sigma4 domains of RNA polymerase sigma factors"/>
    <property type="match status" value="1"/>
</dbReference>
<dbReference type="NCBIfam" id="TIGR02937">
    <property type="entry name" value="sigma70-ECF"/>
    <property type="match status" value="1"/>
</dbReference>
<dbReference type="Gene3D" id="1.10.1740.10">
    <property type="match status" value="1"/>
</dbReference>
<dbReference type="InterPro" id="IPR013249">
    <property type="entry name" value="RNA_pol_sigma70_r4_t2"/>
</dbReference>
<evidence type="ECO:0000256" key="4">
    <source>
        <dbReference type="ARBA" id="ARBA00023163"/>
    </source>
</evidence>
<dbReference type="Pfam" id="PF04542">
    <property type="entry name" value="Sigma70_r2"/>
    <property type="match status" value="1"/>
</dbReference>
<dbReference type="InterPro" id="IPR039425">
    <property type="entry name" value="RNA_pol_sigma-70-like"/>
</dbReference>
<keyword evidence="2" id="KW-0805">Transcription regulation</keyword>
<dbReference type="EMBL" id="VDES01000002">
    <property type="protein sequence ID" value="MBA1373957.1"/>
    <property type="molecule type" value="Genomic_DNA"/>
</dbReference>
<dbReference type="GO" id="GO:0016987">
    <property type="term" value="F:sigma factor activity"/>
    <property type="evidence" value="ECO:0007669"/>
    <property type="project" value="UniProtKB-KW"/>
</dbReference>
<dbReference type="GO" id="GO:0006352">
    <property type="term" value="P:DNA-templated transcription initiation"/>
    <property type="evidence" value="ECO:0007669"/>
    <property type="project" value="InterPro"/>
</dbReference>
<name>A0A7V8U809_9SPHN</name>
<dbReference type="PANTHER" id="PTHR43133">
    <property type="entry name" value="RNA POLYMERASE ECF-TYPE SIGMA FACTO"/>
    <property type="match status" value="1"/>
</dbReference>
<comment type="similarity">
    <text evidence="1">Belongs to the sigma-70 factor family. ECF subfamily.</text>
</comment>
<evidence type="ECO:0000256" key="1">
    <source>
        <dbReference type="ARBA" id="ARBA00010641"/>
    </source>
</evidence>
<dbReference type="GO" id="GO:0003677">
    <property type="term" value="F:DNA binding"/>
    <property type="evidence" value="ECO:0007669"/>
    <property type="project" value="InterPro"/>
</dbReference>
<dbReference type="PANTHER" id="PTHR43133:SF63">
    <property type="entry name" value="RNA POLYMERASE SIGMA FACTOR FECI-RELATED"/>
    <property type="match status" value="1"/>
</dbReference>
<accession>A0A7V8U809</accession>
<organism evidence="7 8">
    <name type="scientific">Sphingomonas ursincola</name>
    <dbReference type="NCBI Taxonomy" id="56361"/>
    <lineage>
        <taxon>Bacteria</taxon>
        <taxon>Pseudomonadati</taxon>
        <taxon>Pseudomonadota</taxon>
        <taxon>Alphaproteobacteria</taxon>
        <taxon>Sphingomonadales</taxon>
        <taxon>Sphingomonadaceae</taxon>
        <taxon>Sphingomonas</taxon>
    </lineage>
</organism>
<gene>
    <name evidence="7" type="ORF">FG486_06365</name>
</gene>
<evidence type="ECO:0000256" key="3">
    <source>
        <dbReference type="ARBA" id="ARBA00023082"/>
    </source>
</evidence>
<feature type="domain" description="RNA polymerase sigma-70 region 2" evidence="5">
    <location>
        <begin position="26"/>
        <end position="93"/>
    </location>
</feature>
<evidence type="ECO:0000259" key="5">
    <source>
        <dbReference type="Pfam" id="PF04542"/>
    </source>
</evidence>
<dbReference type="RefSeq" id="WP_181266962.1">
    <property type="nucleotide sequence ID" value="NZ_BAAAGB010000001.1"/>
</dbReference>
<dbReference type="Gene3D" id="1.10.10.10">
    <property type="entry name" value="Winged helix-like DNA-binding domain superfamily/Winged helix DNA-binding domain"/>
    <property type="match status" value="1"/>
</dbReference>
<protein>
    <submittedName>
        <fullName evidence="7">RNA polymerase sigma factor</fullName>
    </submittedName>
</protein>
<keyword evidence="4" id="KW-0804">Transcription</keyword>
<dbReference type="InterPro" id="IPR036388">
    <property type="entry name" value="WH-like_DNA-bd_sf"/>
</dbReference>
<comment type="caution">
    <text evidence="7">The sequence shown here is derived from an EMBL/GenBank/DDBJ whole genome shotgun (WGS) entry which is preliminary data.</text>
</comment>